<dbReference type="PANTHER" id="PTHR15503:SF22">
    <property type="entry name" value="TRANSPOSON TY3-I GAG POLYPROTEIN"/>
    <property type="match status" value="1"/>
</dbReference>
<evidence type="ECO:0008006" key="3">
    <source>
        <dbReference type="Google" id="ProtNLM"/>
    </source>
</evidence>
<dbReference type="InterPro" id="IPR043502">
    <property type="entry name" value="DNA/RNA_pol_sf"/>
</dbReference>
<name>A0A1W5D064_9LECA</name>
<evidence type="ECO:0000313" key="2">
    <source>
        <dbReference type="Proteomes" id="UP000192927"/>
    </source>
</evidence>
<dbReference type="PANTHER" id="PTHR15503">
    <property type="entry name" value="LDOC1 RELATED"/>
    <property type="match status" value="1"/>
</dbReference>
<dbReference type="InterPro" id="IPR021109">
    <property type="entry name" value="Peptidase_aspartic_dom_sf"/>
</dbReference>
<dbReference type="Gene3D" id="2.40.70.10">
    <property type="entry name" value="Acid Proteases"/>
    <property type="match status" value="1"/>
</dbReference>
<dbReference type="CDD" id="cd00303">
    <property type="entry name" value="retropepsin_like"/>
    <property type="match status" value="1"/>
</dbReference>
<reference evidence="2" key="1">
    <citation type="submission" date="2017-03" db="EMBL/GenBank/DDBJ databases">
        <authorList>
            <person name="Sharma R."/>
            <person name="Thines M."/>
        </authorList>
    </citation>
    <scope>NUCLEOTIDE SEQUENCE [LARGE SCALE GENOMIC DNA]</scope>
</reference>
<protein>
    <recommendedName>
        <fullName evidence="3">Aspartic peptidase domain</fullName>
    </recommendedName>
</protein>
<keyword evidence="2" id="KW-1185">Reference proteome</keyword>
<dbReference type="Proteomes" id="UP000192927">
    <property type="component" value="Unassembled WGS sequence"/>
</dbReference>
<evidence type="ECO:0000313" key="1">
    <source>
        <dbReference type="EMBL" id="SLM36514.1"/>
    </source>
</evidence>
<dbReference type="InterPro" id="IPR032567">
    <property type="entry name" value="RTL1-rel"/>
</dbReference>
<dbReference type="EMBL" id="FWEW01001095">
    <property type="protein sequence ID" value="SLM36514.1"/>
    <property type="molecule type" value="Genomic_DNA"/>
</dbReference>
<dbReference type="Gene3D" id="3.10.10.10">
    <property type="entry name" value="HIV Type 1 Reverse Transcriptase, subunit A, domain 1"/>
    <property type="match status" value="1"/>
</dbReference>
<proteinExistence type="predicted"/>
<dbReference type="AlphaFoldDB" id="A0A1W5D064"/>
<organism evidence="1 2">
    <name type="scientific">Lasallia pustulata</name>
    <dbReference type="NCBI Taxonomy" id="136370"/>
    <lineage>
        <taxon>Eukaryota</taxon>
        <taxon>Fungi</taxon>
        <taxon>Dikarya</taxon>
        <taxon>Ascomycota</taxon>
        <taxon>Pezizomycotina</taxon>
        <taxon>Lecanoromycetes</taxon>
        <taxon>OSLEUM clade</taxon>
        <taxon>Umbilicariomycetidae</taxon>
        <taxon>Umbilicariales</taxon>
        <taxon>Umbilicariaceae</taxon>
        <taxon>Lasallia</taxon>
    </lineage>
</organism>
<dbReference type="SUPFAM" id="SSF56672">
    <property type="entry name" value="DNA/RNA polymerases"/>
    <property type="match status" value="1"/>
</dbReference>
<sequence>MADDLFAPEPLVIPCTLFNNTKRNTVKALIDTGATGYAFIDETTTHIICENLGINPIPLLRPKPIKGFDGHLAKRPITHAIYPGLTVQDHSELTALMLITPLGQHPIILGKPWLNQHGVVLDMKLDSLIFVPGQCSHFGALKVLEPPKPEPLEKLPVSNSSKEDVPIPKVTKSRLREPPKVTKPRDFSIAMRGAAAFQTVAHQRGTQLFSITISELDKQLAGSKDDVHLNKISEMTEEERKDLRTKVPREFHDFLDVFDRKAAEFKLEKTKEYLEENLRKGFITPSNAPYASLILFAQKSNGDLQFYVDYQKLNALTKKDRYPLPLIDETLAQMSGYRQTEQANQDVETFLRAYTNENQDDWDIWLPMAKFAVNNADSAATTLSPFFMNHGFHPRMSFGPDPTSYKATQQRLQAQSAGELTAKMDEILVFAKKHISEAQEVMSRQANNTNRALLSAWIFQMEVKLNANADWWTKTQQAHTYIISCLNGTALEQVKPSFPHGVSTFSSTIMIFDTLCNIYCDVMEKENARAKIYNFELSKAFTVWFPKWHTLASKTDFLSNVLIPLRETNMDLELKQCLS</sequence>
<accession>A0A1W5D064</accession>